<keyword evidence="3 10" id="KW-0813">Transport</keyword>
<dbReference type="GO" id="GO:0015230">
    <property type="term" value="F:FAD transmembrane transporter activity"/>
    <property type="evidence" value="ECO:0007669"/>
    <property type="project" value="TreeGrafter"/>
</dbReference>
<comment type="similarity">
    <text evidence="2 10">Belongs to the mitochondrial carrier (TC 2.A.29) family.</text>
</comment>
<feature type="repeat" description="Solcar" evidence="9">
    <location>
        <begin position="2"/>
        <end position="91"/>
    </location>
</feature>
<feature type="repeat" description="Solcar" evidence="9">
    <location>
        <begin position="101"/>
        <end position="187"/>
    </location>
</feature>
<proteinExistence type="inferred from homology"/>
<dbReference type="PANTHER" id="PTHR45939">
    <property type="entry name" value="PEROXISOMAL MEMBRANE PROTEIN PMP34-RELATED"/>
    <property type="match status" value="1"/>
</dbReference>
<evidence type="ECO:0000313" key="13">
    <source>
        <dbReference type="Proteomes" id="UP000187455"/>
    </source>
</evidence>
<dbReference type="EMBL" id="LSSL01001199">
    <property type="protein sequence ID" value="OLY82868.1"/>
    <property type="molecule type" value="Genomic_DNA"/>
</dbReference>
<keyword evidence="13" id="KW-1185">Reference proteome</keyword>
<reference evidence="12 13" key="1">
    <citation type="journal article" date="2016" name="Mol. Biol. Evol.">
        <title>Genome-Wide Survey of Gut Fungi (Harpellales) Reveals the First Horizontally Transferred Ubiquitin Gene from a Mosquito Host.</title>
        <authorList>
            <person name="Wang Y."/>
            <person name="White M.M."/>
            <person name="Kvist S."/>
            <person name="Moncalvo J.M."/>
        </authorList>
    </citation>
    <scope>NUCLEOTIDE SEQUENCE [LARGE SCALE GENOMIC DNA]</scope>
    <source>
        <strain evidence="12 13">ALG-7-W6</strain>
    </source>
</reference>
<protein>
    <submittedName>
        <fullName evidence="12">Peroxisomal membrane protein PMP47A</fullName>
    </submittedName>
</protein>
<keyword evidence="7 9" id="KW-0472">Membrane</keyword>
<dbReference type="OrthoDB" id="2019556at2759"/>
<evidence type="ECO:0000256" key="6">
    <source>
        <dbReference type="ARBA" id="ARBA00022989"/>
    </source>
</evidence>
<keyword evidence="8" id="KW-0576">Peroxisome</keyword>
<dbReference type="GO" id="GO:0044610">
    <property type="term" value="F:FMN transmembrane transporter activity"/>
    <property type="evidence" value="ECO:0007669"/>
    <property type="project" value="TreeGrafter"/>
</dbReference>
<dbReference type="InterPro" id="IPR018108">
    <property type="entry name" value="MCP_transmembrane"/>
</dbReference>
<keyword evidence="6 11" id="KW-1133">Transmembrane helix</keyword>
<dbReference type="PROSITE" id="PS50920">
    <property type="entry name" value="SOLCAR"/>
    <property type="match status" value="3"/>
</dbReference>
<dbReference type="GO" id="GO:0015217">
    <property type="term" value="F:ADP transmembrane transporter activity"/>
    <property type="evidence" value="ECO:0007669"/>
    <property type="project" value="TreeGrafter"/>
</dbReference>
<dbReference type="Gene3D" id="1.50.40.10">
    <property type="entry name" value="Mitochondrial carrier domain"/>
    <property type="match status" value="1"/>
</dbReference>
<sequence length="300" mass="32914">MSDNLVHALAGAGGGIISMAITYPLITISSRLQVQRSHDSEAKYKGNFDAFKKILATEGVTGLFSGIESALFGAALTNGVYYYFFEATRKVLIKFSRHGSINTFESLISGSIAGAMTAIITNPIWVINTRLTVKDPNSKLSGSTLHELMQVIKTDGILSLWQGIGPALILVLNPVIQYSLFEQLKNYISKTRKLGNLDFFLLGALSKLIATSVTYPYIVVKSRMQMRQSKTDSSLRYDSISDGFSKILSTEGVKGLYKGIESKLTQSVLTAAILFMSKEALYKNTLILLSILSSRSKLRR</sequence>
<dbReference type="Proteomes" id="UP000187455">
    <property type="component" value="Unassembled WGS sequence"/>
</dbReference>
<evidence type="ECO:0000256" key="3">
    <source>
        <dbReference type="ARBA" id="ARBA00022448"/>
    </source>
</evidence>
<dbReference type="Pfam" id="PF00153">
    <property type="entry name" value="Mito_carr"/>
    <property type="match status" value="3"/>
</dbReference>
<evidence type="ECO:0000256" key="4">
    <source>
        <dbReference type="ARBA" id="ARBA00022692"/>
    </source>
</evidence>
<dbReference type="GO" id="GO:0080122">
    <property type="term" value="F:AMP transmembrane transporter activity"/>
    <property type="evidence" value="ECO:0007669"/>
    <property type="project" value="TreeGrafter"/>
</dbReference>
<organism evidence="12 13">
    <name type="scientific">Smittium mucronatum</name>
    <dbReference type="NCBI Taxonomy" id="133383"/>
    <lineage>
        <taxon>Eukaryota</taxon>
        <taxon>Fungi</taxon>
        <taxon>Fungi incertae sedis</taxon>
        <taxon>Zoopagomycota</taxon>
        <taxon>Kickxellomycotina</taxon>
        <taxon>Harpellomycetes</taxon>
        <taxon>Harpellales</taxon>
        <taxon>Legeriomycetaceae</taxon>
        <taxon>Smittium</taxon>
    </lineage>
</organism>
<dbReference type="AlphaFoldDB" id="A0A1R0H147"/>
<evidence type="ECO:0000313" key="12">
    <source>
        <dbReference type="EMBL" id="OLY82868.1"/>
    </source>
</evidence>
<evidence type="ECO:0000256" key="11">
    <source>
        <dbReference type="SAM" id="Phobius"/>
    </source>
</evidence>
<dbReference type="SUPFAM" id="SSF103506">
    <property type="entry name" value="Mitochondrial carrier"/>
    <property type="match status" value="1"/>
</dbReference>
<keyword evidence="4 9" id="KW-0812">Transmembrane</keyword>
<evidence type="ECO:0000256" key="9">
    <source>
        <dbReference type="PROSITE-ProRule" id="PRU00282"/>
    </source>
</evidence>
<dbReference type="InterPro" id="IPR052217">
    <property type="entry name" value="Mito/Peroxisomal_Carrier"/>
</dbReference>
<comment type="subcellular location">
    <subcellularLocation>
        <location evidence="1">Peroxisome membrane</location>
        <topology evidence="1">Multi-pass membrane protein</topology>
    </subcellularLocation>
</comment>
<feature type="repeat" description="Solcar" evidence="9">
    <location>
        <begin position="194"/>
        <end position="284"/>
    </location>
</feature>
<dbReference type="GO" id="GO:0015228">
    <property type="term" value="F:coenzyme A transmembrane transporter activity"/>
    <property type="evidence" value="ECO:0007669"/>
    <property type="project" value="TreeGrafter"/>
</dbReference>
<name>A0A1R0H147_9FUNG</name>
<dbReference type="GO" id="GO:0051724">
    <property type="term" value="F:NAD transmembrane transporter activity"/>
    <property type="evidence" value="ECO:0007669"/>
    <property type="project" value="TreeGrafter"/>
</dbReference>
<evidence type="ECO:0000256" key="7">
    <source>
        <dbReference type="ARBA" id="ARBA00023136"/>
    </source>
</evidence>
<accession>A0A1R0H147</accession>
<dbReference type="PANTHER" id="PTHR45939:SF5">
    <property type="entry name" value="PEROXISOMAL MEMBRANE PROTEIN PMP34"/>
    <property type="match status" value="1"/>
</dbReference>
<evidence type="ECO:0000256" key="2">
    <source>
        <dbReference type="ARBA" id="ARBA00006375"/>
    </source>
</evidence>
<evidence type="ECO:0000256" key="1">
    <source>
        <dbReference type="ARBA" id="ARBA00004585"/>
    </source>
</evidence>
<dbReference type="GO" id="GO:0005778">
    <property type="term" value="C:peroxisomal membrane"/>
    <property type="evidence" value="ECO:0007669"/>
    <property type="project" value="UniProtKB-SubCell"/>
</dbReference>
<keyword evidence="5" id="KW-0677">Repeat</keyword>
<comment type="caution">
    <text evidence="12">The sequence shown here is derived from an EMBL/GenBank/DDBJ whole genome shotgun (WGS) entry which is preliminary data.</text>
</comment>
<feature type="transmembrane region" description="Helical" evidence="11">
    <location>
        <begin position="199"/>
        <end position="220"/>
    </location>
</feature>
<dbReference type="STRING" id="133383.A0A1R0H147"/>
<feature type="transmembrane region" description="Helical" evidence="11">
    <location>
        <begin position="6"/>
        <end position="26"/>
    </location>
</feature>
<evidence type="ECO:0000256" key="5">
    <source>
        <dbReference type="ARBA" id="ARBA00022737"/>
    </source>
</evidence>
<feature type="transmembrane region" description="Helical" evidence="11">
    <location>
        <begin position="158"/>
        <end position="179"/>
    </location>
</feature>
<gene>
    <name evidence="12" type="ORF">AYI68_g3003</name>
</gene>
<dbReference type="InterPro" id="IPR023395">
    <property type="entry name" value="MCP_dom_sf"/>
</dbReference>
<evidence type="ECO:0000256" key="10">
    <source>
        <dbReference type="RuleBase" id="RU000488"/>
    </source>
</evidence>
<dbReference type="GO" id="GO:0005347">
    <property type="term" value="F:ATP transmembrane transporter activity"/>
    <property type="evidence" value="ECO:0007669"/>
    <property type="project" value="TreeGrafter"/>
</dbReference>
<evidence type="ECO:0000256" key="8">
    <source>
        <dbReference type="ARBA" id="ARBA00023140"/>
    </source>
</evidence>